<dbReference type="HAMAP" id="MF_01208">
    <property type="entry name" value="PyrE"/>
    <property type="match status" value="1"/>
</dbReference>
<comment type="function">
    <text evidence="7">Catalyzes the transfer of a ribosyl phosphate group from 5-phosphoribose 1-diphosphate to orotate, leading to the formation of orotidine monophosphate (OMP).</text>
</comment>
<keyword evidence="3 7" id="KW-0328">Glycosyltransferase</keyword>
<sequence length="190" mass="20897">MTWKLTEAIKRTGILKQGHFLLSSGRHSKQYMQCALLLQYPQEAKETGKALAGLFDDLSIDTVVGPALGGVIIAHEVAHALQVRCLFTERKEGEMQLRRGFEVKPGERILVIEDVVTTGGSVKEVIRLLEEQGAEIVAVGSIIDRSNGKHNFSVPYRALTAIEIESYDPSECPLCRQGTPVVKPGSRTQK</sequence>
<evidence type="ECO:0000256" key="1">
    <source>
        <dbReference type="ARBA" id="ARBA00004889"/>
    </source>
</evidence>
<organism evidence="9 10">
    <name type="scientific">Seinonella peptonophila</name>
    <dbReference type="NCBI Taxonomy" id="112248"/>
    <lineage>
        <taxon>Bacteria</taxon>
        <taxon>Bacillati</taxon>
        <taxon>Bacillota</taxon>
        <taxon>Bacilli</taxon>
        <taxon>Bacillales</taxon>
        <taxon>Thermoactinomycetaceae</taxon>
        <taxon>Seinonella</taxon>
    </lineage>
</organism>
<dbReference type="STRING" id="112248.SAMN05444392_10271"/>
<comment type="cofactor">
    <cofactor evidence="7">
        <name>Mg(2+)</name>
        <dbReference type="ChEBI" id="CHEBI:18420"/>
    </cofactor>
</comment>
<comment type="subunit">
    <text evidence="7">Homodimer.</text>
</comment>
<evidence type="ECO:0000256" key="3">
    <source>
        <dbReference type="ARBA" id="ARBA00022676"/>
    </source>
</evidence>
<dbReference type="SUPFAM" id="SSF53271">
    <property type="entry name" value="PRTase-like"/>
    <property type="match status" value="1"/>
</dbReference>
<evidence type="ECO:0000256" key="5">
    <source>
        <dbReference type="ARBA" id="ARBA00022842"/>
    </source>
</evidence>
<dbReference type="EMBL" id="FQVL01000002">
    <property type="protein sequence ID" value="SHE61428.1"/>
    <property type="molecule type" value="Genomic_DNA"/>
</dbReference>
<evidence type="ECO:0000313" key="10">
    <source>
        <dbReference type="Proteomes" id="UP000184476"/>
    </source>
</evidence>
<comment type="similarity">
    <text evidence="7">Belongs to the purine/pyrimidine phosphoribosyltransferase family. PyrE subfamily.</text>
</comment>
<dbReference type="CDD" id="cd06223">
    <property type="entry name" value="PRTases_typeI"/>
    <property type="match status" value="1"/>
</dbReference>
<reference evidence="9 10" key="1">
    <citation type="submission" date="2016-11" db="EMBL/GenBank/DDBJ databases">
        <authorList>
            <person name="Jaros S."/>
            <person name="Januszkiewicz K."/>
            <person name="Wedrychowicz H."/>
        </authorList>
    </citation>
    <scope>NUCLEOTIDE SEQUENCE [LARGE SCALE GENOMIC DNA]</scope>
    <source>
        <strain evidence="9 10">DSM 44666</strain>
    </source>
</reference>
<feature type="binding site" evidence="7">
    <location>
        <position position="117"/>
    </location>
    <ligand>
        <name>orotate</name>
        <dbReference type="ChEBI" id="CHEBI:30839"/>
    </ligand>
</feature>
<proteinExistence type="inferred from homology"/>
<protein>
    <recommendedName>
        <fullName evidence="2 7">Orotate phosphoribosyltransferase</fullName>
        <shortName evidence="7">OPRT</shortName>
        <shortName evidence="7">OPRTase</shortName>
        <ecNumber evidence="2 7">2.4.2.10</ecNumber>
    </recommendedName>
</protein>
<gene>
    <name evidence="7" type="primary">pyrE</name>
    <name evidence="9" type="ORF">SAMN05444392_10271</name>
</gene>
<dbReference type="AlphaFoldDB" id="A0A1M4UXN0"/>
<dbReference type="NCBIfam" id="TIGR01367">
    <property type="entry name" value="pyrE_Therm"/>
    <property type="match status" value="1"/>
</dbReference>
<dbReference type="OrthoDB" id="9802134at2"/>
<dbReference type="GO" id="GO:0004588">
    <property type="term" value="F:orotate phosphoribosyltransferase activity"/>
    <property type="evidence" value="ECO:0007669"/>
    <property type="project" value="UniProtKB-UniRule"/>
</dbReference>
<comment type="pathway">
    <text evidence="1 7">Pyrimidine metabolism; UMP biosynthesis via de novo pathway; UMP from orotate: step 1/2.</text>
</comment>
<name>A0A1M4UXN0_9BACL</name>
<feature type="binding site" evidence="7">
    <location>
        <position position="90"/>
    </location>
    <ligand>
        <name>5-phospho-alpha-D-ribose 1-diphosphate</name>
        <dbReference type="ChEBI" id="CHEBI:58017"/>
        <note>ligand shared between dimeric partners</note>
    </ligand>
</feature>
<dbReference type="Gene3D" id="3.40.50.2020">
    <property type="match status" value="1"/>
</dbReference>
<feature type="binding site" description="in other chain" evidence="7">
    <location>
        <position position="91"/>
    </location>
    <ligand>
        <name>5-phospho-alpha-D-ribose 1-diphosphate</name>
        <dbReference type="ChEBI" id="CHEBI:58017"/>
        <note>ligand shared between dimeric partners</note>
    </ligand>
</feature>
<dbReference type="InterPro" id="IPR000836">
    <property type="entry name" value="PRTase_dom"/>
</dbReference>
<dbReference type="UniPathway" id="UPA00070">
    <property type="reaction ID" value="UER00119"/>
</dbReference>
<feature type="domain" description="Phosphoribosyltransferase" evidence="8">
    <location>
        <begin position="37"/>
        <end position="149"/>
    </location>
</feature>
<keyword evidence="4 7" id="KW-0808">Transferase</keyword>
<feature type="binding site" description="in other chain" evidence="7">
    <location>
        <begin position="113"/>
        <end position="121"/>
    </location>
    <ligand>
        <name>5-phospho-alpha-D-ribose 1-diphosphate</name>
        <dbReference type="ChEBI" id="CHEBI:58017"/>
        <note>ligand shared between dimeric partners</note>
    </ligand>
</feature>
<evidence type="ECO:0000256" key="2">
    <source>
        <dbReference type="ARBA" id="ARBA00011971"/>
    </source>
</evidence>
<keyword evidence="6 7" id="KW-0665">Pyrimidine biosynthesis</keyword>
<evidence type="ECO:0000313" key="9">
    <source>
        <dbReference type="EMBL" id="SHE61428.1"/>
    </source>
</evidence>
<evidence type="ECO:0000256" key="6">
    <source>
        <dbReference type="ARBA" id="ARBA00022975"/>
    </source>
</evidence>
<keyword evidence="10" id="KW-1185">Reference proteome</keyword>
<evidence type="ECO:0000256" key="7">
    <source>
        <dbReference type="HAMAP-Rule" id="MF_01208"/>
    </source>
</evidence>
<dbReference type="InterPro" id="IPR006273">
    <property type="entry name" value="Orotate_PRibTrfase_bac"/>
</dbReference>
<evidence type="ECO:0000259" key="8">
    <source>
        <dbReference type="Pfam" id="PF00156"/>
    </source>
</evidence>
<comment type="catalytic activity">
    <reaction evidence="7">
        <text>orotidine 5'-phosphate + diphosphate = orotate + 5-phospho-alpha-D-ribose 1-diphosphate</text>
        <dbReference type="Rhea" id="RHEA:10380"/>
        <dbReference type="ChEBI" id="CHEBI:30839"/>
        <dbReference type="ChEBI" id="CHEBI:33019"/>
        <dbReference type="ChEBI" id="CHEBI:57538"/>
        <dbReference type="ChEBI" id="CHEBI:58017"/>
        <dbReference type="EC" id="2.4.2.10"/>
    </reaction>
</comment>
<dbReference type="GO" id="GO:0000287">
    <property type="term" value="F:magnesium ion binding"/>
    <property type="evidence" value="ECO:0007669"/>
    <property type="project" value="UniProtKB-UniRule"/>
</dbReference>
<dbReference type="InterPro" id="IPR023031">
    <property type="entry name" value="OPRT"/>
</dbReference>
<accession>A0A1M4UXN0</accession>
<dbReference type="RefSeq" id="WP_073153123.1">
    <property type="nucleotide sequence ID" value="NZ_FQVL01000002.1"/>
</dbReference>
<dbReference type="PANTHER" id="PTHR19278:SF9">
    <property type="entry name" value="URIDINE 5'-MONOPHOSPHATE SYNTHASE"/>
    <property type="match status" value="1"/>
</dbReference>
<evidence type="ECO:0000256" key="4">
    <source>
        <dbReference type="ARBA" id="ARBA00022679"/>
    </source>
</evidence>
<keyword evidence="5 7" id="KW-0460">Magnesium</keyword>
<dbReference type="PANTHER" id="PTHR19278">
    <property type="entry name" value="OROTATE PHOSPHORIBOSYLTRANSFERASE"/>
    <property type="match status" value="1"/>
</dbReference>
<dbReference type="InterPro" id="IPR029057">
    <property type="entry name" value="PRTase-like"/>
</dbReference>
<dbReference type="Proteomes" id="UP000184476">
    <property type="component" value="Unassembled WGS sequence"/>
</dbReference>
<dbReference type="Pfam" id="PF00156">
    <property type="entry name" value="Pribosyltran"/>
    <property type="match status" value="1"/>
</dbReference>
<comment type="caution">
    <text evidence="7">Lacks conserved residue(s) required for the propagation of feature annotation.</text>
</comment>
<dbReference type="GO" id="GO:0019856">
    <property type="term" value="P:pyrimidine nucleobase biosynthetic process"/>
    <property type="evidence" value="ECO:0007669"/>
    <property type="project" value="InterPro"/>
</dbReference>
<dbReference type="GO" id="GO:0044205">
    <property type="term" value="P:'de novo' UMP biosynthetic process"/>
    <property type="evidence" value="ECO:0007669"/>
    <property type="project" value="UniProtKB-UniRule"/>
</dbReference>
<feature type="binding site" evidence="7">
    <location>
        <position position="145"/>
    </location>
    <ligand>
        <name>orotate</name>
        <dbReference type="ChEBI" id="CHEBI:30839"/>
    </ligand>
</feature>
<dbReference type="EC" id="2.4.2.10" evidence="2 7"/>